<dbReference type="RefSeq" id="WP_117357084.1">
    <property type="nucleotide sequence ID" value="NZ_QURH01000180.1"/>
</dbReference>
<dbReference type="PROSITE" id="PS51819">
    <property type="entry name" value="VOC"/>
    <property type="match status" value="1"/>
</dbReference>
<gene>
    <name evidence="2" type="ORF">DZF91_09385</name>
</gene>
<dbReference type="Proteomes" id="UP000261811">
    <property type="component" value="Unassembled WGS sequence"/>
</dbReference>
<dbReference type="Gene3D" id="3.10.180.10">
    <property type="entry name" value="2,3-Dihydroxybiphenyl 1,2-Dioxygenase, domain 1"/>
    <property type="match status" value="1"/>
</dbReference>
<dbReference type="InterPro" id="IPR004360">
    <property type="entry name" value="Glyas_Fos-R_dOase_dom"/>
</dbReference>
<dbReference type="CDD" id="cd06587">
    <property type="entry name" value="VOC"/>
    <property type="match status" value="1"/>
</dbReference>
<dbReference type="OrthoDB" id="9792626at2"/>
<keyword evidence="3" id="KW-1185">Reference proteome</keyword>
<proteinExistence type="predicted"/>
<dbReference type="InterPro" id="IPR037523">
    <property type="entry name" value="VOC_core"/>
</dbReference>
<dbReference type="EMBL" id="QURH01000180">
    <property type="protein sequence ID" value="RFU41859.1"/>
    <property type="molecule type" value="Genomic_DNA"/>
</dbReference>
<evidence type="ECO:0000313" key="3">
    <source>
        <dbReference type="Proteomes" id="UP000261811"/>
    </source>
</evidence>
<dbReference type="Pfam" id="PF00903">
    <property type="entry name" value="Glyoxalase"/>
    <property type="match status" value="1"/>
</dbReference>
<dbReference type="InterPro" id="IPR029068">
    <property type="entry name" value="Glyas_Bleomycin-R_OHBP_Dase"/>
</dbReference>
<feature type="domain" description="VOC" evidence="1">
    <location>
        <begin position="18"/>
        <end position="137"/>
    </location>
</feature>
<protein>
    <submittedName>
        <fullName evidence="2">VOC family protein</fullName>
    </submittedName>
</protein>
<evidence type="ECO:0000313" key="2">
    <source>
        <dbReference type="EMBL" id="RFU41859.1"/>
    </source>
</evidence>
<comment type="caution">
    <text evidence="2">The sequence shown here is derived from an EMBL/GenBank/DDBJ whole genome shotgun (WGS) entry which is preliminary data.</text>
</comment>
<reference evidence="2 3" key="1">
    <citation type="submission" date="2018-08" db="EMBL/GenBank/DDBJ databases">
        <title>Actinomadura jelena sp. nov., a novel Actinomycete isolated from soil in Chad.</title>
        <authorList>
            <person name="Shi L."/>
        </authorList>
    </citation>
    <scope>NUCLEOTIDE SEQUENCE [LARGE SCALE GENOMIC DNA]</scope>
    <source>
        <strain evidence="2 3">NEAU-G17</strain>
    </source>
</reference>
<organism evidence="2 3">
    <name type="scientific">Actinomadura logoneensis</name>
    <dbReference type="NCBI Taxonomy" id="2293572"/>
    <lineage>
        <taxon>Bacteria</taxon>
        <taxon>Bacillati</taxon>
        <taxon>Actinomycetota</taxon>
        <taxon>Actinomycetes</taxon>
        <taxon>Streptosporangiales</taxon>
        <taxon>Thermomonosporaceae</taxon>
        <taxon>Actinomadura</taxon>
    </lineage>
</organism>
<evidence type="ECO:0000259" key="1">
    <source>
        <dbReference type="PROSITE" id="PS51819"/>
    </source>
</evidence>
<dbReference type="AlphaFoldDB" id="A0A372JPH1"/>
<accession>A0A372JPH1</accession>
<sequence length="164" mass="18496">MAGITRRSEKEPLLKTRFLSHGTLEVVNLQASRRFYEEVLGLEVIQHAPIGLLVRLGGDHVYVCVETPKAEQHEMPLLGHNGIDVGSREEVDDAHAKLSAVREEYGIRKLTRPVDQHGTYAFYLQDLDRNWWEIGHLPPGGHSFRFQDPKYDLTAPGTAEDAAE</sequence>
<name>A0A372JPH1_9ACTN</name>
<dbReference type="SUPFAM" id="SSF54593">
    <property type="entry name" value="Glyoxalase/Bleomycin resistance protein/Dihydroxybiphenyl dioxygenase"/>
    <property type="match status" value="1"/>
</dbReference>